<evidence type="ECO:0000313" key="1">
    <source>
        <dbReference type="EMBL" id="QHS93395.1"/>
    </source>
</evidence>
<accession>A0A6C0BLY4</accession>
<dbReference type="AlphaFoldDB" id="A0A6C0BLY4"/>
<protein>
    <submittedName>
        <fullName evidence="1">Uncharacterized protein</fullName>
    </submittedName>
</protein>
<proteinExistence type="predicted"/>
<name>A0A6C0BLY4_9ZZZZ</name>
<sequence length="291" mass="33021">MEQETEPICIVGESGKAIYHVVTDGEEWLYCDEVMSLACSALEVMLPHLNPTCLAFASPDTGDIIPFSDVIRAGATVQLRSVKNDPMARSTRDAYVKAWPAPRDEEDLDFYGDVKDRPILGEIVVEHQGLEITIPLRQDEIDEFTLRRKACEYLGLDRMDYKYRIQKQGGPSAIQLHTFYPGDHVSLVQVSQMKHNWNLKTSRRRGLIRKKKVKPQLPIQVTTVLGQGAHADHTVEIETTIQGHPTRDIIRQVCLEQGLDAEKYALCHRGCLQRDDQQIYPGTRCQLVKIK</sequence>
<dbReference type="EMBL" id="MN739203">
    <property type="protein sequence ID" value="QHS93395.1"/>
    <property type="molecule type" value="Genomic_DNA"/>
</dbReference>
<organism evidence="1">
    <name type="scientific">viral metagenome</name>
    <dbReference type="NCBI Taxonomy" id="1070528"/>
    <lineage>
        <taxon>unclassified sequences</taxon>
        <taxon>metagenomes</taxon>
        <taxon>organismal metagenomes</taxon>
    </lineage>
</organism>
<reference evidence="1" key="1">
    <citation type="journal article" date="2020" name="Nature">
        <title>Giant virus diversity and host interactions through global metagenomics.</title>
        <authorList>
            <person name="Schulz F."/>
            <person name="Roux S."/>
            <person name="Paez-Espino D."/>
            <person name="Jungbluth S."/>
            <person name="Walsh D.A."/>
            <person name="Denef V.J."/>
            <person name="McMahon K.D."/>
            <person name="Konstantinidis K.T."/>
            <person name="Eloe-Fadrosh E.A."/>
            <person name="Kyrpides N.C."/>
            <person name="Woyke T."/>
        </authorList>
    </citation>
    <scope>NUCLEOTIDE SEQUENCE</scope>
    <source>
        <strain evidence="1">GVMAG-M-3300017989-17</strain>
    </source>
</reference>